<proteinExistence type="predicted"/>
<feature type="non-terminal residue" evidence="3">
    <location>
        <position position="137"/>
    </location>
</feature>
<evidence type="ECO:0000313" key="3">
    <source>
        <dbReference type="EMBL" id="CAH2034960.1"/>
    </source>
</evidence>
<accession>A0ABN8HT09</accession>
<evidence type="ECO:0000256" key="1">
    <source>
        <dbReference type="SAM" id="MobiDB-lite"/>
    </source>
</evidence>
<evidence type="ECO:0000313" key="4">
    <source>
        <dbReference type="Proteomes" id="UP000837857"/>
    </source>
</evidence>
<keyword evidence="4" id="KW-1185">Reference proteome</keyword>
<feature type="chain" id="PRO_5047356096" description="Secreted protein" evidence="2">
    <location>
        <begin position="21"/>
        <end position="137"/>
    </location>
</feature>
<feature type="signal peptide" evidence="2">
    <location>
        <begin position="1"/>
        <end position="20"/>
    </location>
</feature>
<name>A0ABN8HT09_9NEOP</name>
<evidence type="ECO:0000256" key="2">
    <source>
        <dbReference type="SAM" id="SignalP"/>
    </source>
</evidence>
<keyword evidence="2" id="KW-0732">Signal</keyword>
<protein>
    <recommendedName>
        <fullName evidence="5">Secreted protein</fullName>
    </recommendedName>
</protein>
<reference evidence="3" key="1">
    <citation type="submission" date="2022-03" db="EMBL/GenBank/DDBJ databases">
        <authorList>
            <person name="Martin H S."/>
        </authorList>
    </citation>
    <scope>NUCLEOTIDE SEQUENCE</scope>
</reference>
<evidence type="ECO:0008006" key="5">
    <source>
        <dbReference type="Google" id="ProtNLM"/>
    </source>
</evidence>
<dbReference type="Proteomes" id="UP000837857">
    <property type="component" value="Chromosome 1"/>
</dbReference>
<dbReference type="EMBL" id="OW152813">
    <property type="protein sequence ID" value="CAH2034960.1"/>
    <property type="molecule type" value="Genomic_DNA"/>
</dbReference>
<sequence>MADITCARATLPLGFFVVWGTEVCGCARAEVRKPVRASARWKPVSDGRVPCQSASDVAACWLRVPCYGACASGRSVRRVPCGRTACTTSCPLGTSTPSSSKERVSAVSVAEPRSRSGPFDTRVQQKRADTAPRDRFH</sequence>
<feature type="region of interest" description="Disordered" evidence="1">
    <location>
        <begin position="90"/>
        <end position="137"/>
    </location>
</feature>
<feature type="compositionally biased region" description="Polar residues" evidence="1">
    <location>
        <begin position="90"/>
        <end position="99"/>
    </location>
</feature>
<organism evidence="3 4">
    <name type="scientific">Iphiclides podalirius</name>
    <name type="common">scarce swallowtail</name>
    <dbReference type="NCBI Taxonomy" id="110791"/>
    <lineage>
        <taxon>Eukaryota</taxon>
        <taxon>Metazoa</taxon>
        <taxon>Ecdysozoa</taxon>
        <taxon>Arthropoda</taxon>
        <taxon>Hexapoda</taxon>
        <taxon>Insecta</taxon>
        <taxon>Pterygota</taxon>
        <taxon>Neoptera</taxon>
        <taxon>Endopterygota</taxon>
        <taxon>Lepidoptera</taxon>
        <taxon>Glossata</taxon>
        <taxon>Ditrysia</taxon>
        <taxon>Papilionoidea</taxon>
        <taxon>Papilionidae</taxon>
        <taxon>Papilioninae</taxon>
        <taxon>Iphiclides</taxon>
    </lineage>
</organism>
<feature type="compositionally biased region" description="Basic and acidic residues" evidence="1">
    <location>
        <begin position="126"/>
        <end position="137"/>
    </location>
</feature>
<gene>
    <name evidence="3" type="ORF">IPOD504_LOCUS357</name>
</gene>